<evidence type="ECO:0000313" key="1">
    <source>
        <dbReference type="EMBL" id="RCJ34317.1"/>
    </source>
</evidence>
<dbReference type="InterPro" id="IPR001646">
    <property type="entry name" value="5peptide_repeat"/>
</dbReference>
<protein>
    <recommendedName>
        <fullName evidence="3">Low-complexity protein</fullName>
    </recommendedName>
</protein>
<sequence>MDAEELYRRYAALERDFSGVDLSGADLLIAEVEEYDPTQNVLSGINLSGANLTQSMLSLVNLTGANLSGANLTQADLGGCDLSNANLRGANLEMTDFTAVNLMNADLRETRMLLTRFDRADLTRANLSSALFQGVSGDDGTLFCNTIMPDGAIINDISIWVDSR</sequence>
<dbReference type="Proteomes" id="UP000252085">
    <property type="component" value="Unassembled WGS sequence"/>
</dbReference>
<dbReference type="Pfam" id="PF00805">
    <property type="entry name" value="Pentapeptide"/>
    <property type="match status" value="1"/>
</dbReference>
<name>A0A367RCP6_NOSPU</name>
<dbReference type="EMBL" id="LXQE01000156">
    <property type="protein sequence ID" value="RCJ34317.1"/>
    <property type="molecule type" value="Genomic_DNA"/>
</dbReference>
<proteinExistence type="predicted"/>
<comment type="caution">
    <text evidence="1">The sequence shown here is derived from an EMBL/GenBank/DDBJ whole genome shotgun (WGS) entry which is preliminary data.</text>
</comment>
<reference evidence="2" key="1">
    <citation type="submission" date="2016-04" db="EMBL/GenBank/DDBJ databases">
        <authorList>
            <person name="Tabuchi Yagui T.R."/>
        </authorList>
    </citation>
    <scope>NUCLEOTIDE SEQUENCE [LARGE SCALE GENOMIC DNA]</scope>
</reference>
<dbReference type="PANTHER" id="PTHR14136:SF17">
    <property type="entry name" value="BTB_POZ DOMAIN-CONTAINING PROTEIN KCTD9"/>
    <property type="match status" value="1"/>
</dbReference>
<gene>
    <name evidence="1" type="ORF">A6769_22940</name>
</gene>
<dbReference type="SUPFAM" id="SSF141571">
    <property type="entry name" value="Pentapeptide repeat-like"/>
    <property type="match status" value="1"/>
</dbReference>
<accession>A0A367RCP6</accession>
<dbReference type="AlphaFoldDB" id="A0A367RCP6"/>
<evidence type="ECO:0000313" key="2">
    <source>
        <dbReference type="Proteomes" id="UP000252085"/>
    </source>
</evidence>
<dbReference type="PANTHER" id="PTHR14136">
    <property type="entry name" value="BTB_POZ DOMAIN-CONTAINING PROTEIN KCTD9"/>
    <property type="match status" value="1"/>
</dbReference>
<evidence type="ECO:0008006" key="3">
    <source>
        <dbReference type="Google" id="ProtNLM"/>
    </source>
</evidence>
<organism evidence="1 2">
    <name type="scientific">Nostoc punctiforme NIES-2108</name>
    <dbReference type="NCBI Taxonomy" id="1356359"/>
    <lineage>
        <taxon>Bacteria</taxon>
        <taxon>Bacillati</taxon>
        <taxon>Cyanobacteriota</taxon>
        <taxon>Cyanophyceae</taxon>
        <taxon>Nostocales</taxon>
        <taxon>Nostocaceae</taxon>
        <taxon>Nostoc</taxon>
    </lineage>
</organism>
<dbReference type="InterPro" id="IPR051082">
    <property type="entry name" value="Pentapeptide-BTB/POZ_domain"/>
</dbReference>
<dbReference type="Gene3D" id="2.160.20.80">
    <property type="entry name" value="E3 ubiquitin-protein ligase SopA"/>
    <property type="match status" value="1"/>
</dbReference>